<protein>
    <recommendedName>
        <fullName evidence="4">HPF/RaiA family ribosome-associated protein</fullName>
    </recommendedName>
</protein>
<dbReference type="EMBL" id="JAPFQI010000003">
    <property type="protein sequence ID" value="MCW8085518.1"/>
    <property type="molecule type" value="Genomic_DNA"/>
</dbReference>
<evidence type="ECO:0008006" key="4">
    <source>
        <dbReference type="Google" id="ProtNLM"/>
    </source>
</evidence>
<feature type="compositionally biased region" description="Basic and acidic residues" evidence="1">
    <location>
        <begin position="78"/>
        <end position="100"/>
    </location>
</feature>
<feature type="compositionally biased region" description="Acidic residues" evidence="1">
    <location>
        <begin position="101"/>
        <end position="121"/>
    </location>
</feature>
<reference evidence="2 3" key="1">
    <citation type="submission" date="2022-10" db="EMBL/GenBank/DDBJ databases">
        <title>Roseococcus glaciei nov., sp. nov., isolated from glacier.</title>
        <authorList>
            <person name="Liu Q."/>
            <person name="Xin Y.-H."/>
        </authorList>
    </citation>
    <scope>NUCLEOTIDE SEQUENCE [LARGE SCALE GENOMIC DNA]</scope>
    <source>
        <strain evidence="2 3">MDT2-1-1</strain>
    </source>
</reference>
<evidence type="ECO:0000256" key="1">
    <source>
        <dbReference type="SAM" id="MobiDB-lite"/>
    </source>
</evidence>
<feature type="region of interest" description="Disordered" evidence="1">
    <location>
        <begin position="1"/>
        <end position="121"/>
    </location>
</feature>
<feature type="compositionally biased region" description="Basic and acidic residues" evidence="1">
    <location>
        <begin position="51"/>
        <end position="64"/>
    </location>
</feature>
<name>A0ABT3NTP1_9PROT</name>
<evidence type="ECO:0000313" key="2">
    <source>
        <dbReference type="EMBL" id="MCW8085518.1"/>
    </source>
</evidence>
<keyword evidence="3" id="KW-1185">Reference proteome</keyword>
<dbReference type="Proteomes" id="UP001526430">
    <property type="component" value="Unassembled WGS sequence"/>
</dbReference>
<proteinExistence type="predicted"/>
<organism evidence="2 3">
    <name type="scientific">Sabulicella glaciei</name>
    <dbReference type="NCBI Taxonomy" id="2984948"/>
    <lineage>
        <taxon>Bacteria</taxon>
        <taxon>Pseudomonadati</taxon>
        <taxon>Pseudomonadota</taxon>
        <taxon>Alphaproteobacteria</taxon>
        <taxon>Acetobacterales</taxon>
        <taxon>Acetobacteraceae</taxon>
        <taxon>Sabulicella</taxon>
    </lineage>
</organism>
<dbReference type="RefSeq" id="WP_301589417.1">
    <property type="nucleotide sequence ID" value="NZ_JAPFQI010000003.1"/>
</dbReference>
<feature type="compositionally biased region" description="Polar residues" evidence="1">
    <location>
        <begin position="37"/>
        <end position="46"/>
    </location>
</feature>
<gene>
    <name evidence="2" type="ORF">OF850_07770</name>
</gene>
<comment type="caution">
    <text evidence="2">The sequence shown here is derived from an EMBL/GenBank/DDBJ whole genome shotgun (WGS) entry which is preliminary data.</text>
</comment>
<accession>A0ABT3NTP1</accession>
<evidence type="ECO:0000313" key="3">
    <source>
        <dbReference type="Proteomes" id="UP001526430"/>
    </source>
</evidence>
<sequence length="236" mass="25279">MPQKHPNTIRWGGPGASHEDASKPMPEPDPAHPDGAVSTNPSVSQRSGGGGERDEKHSHVDPVRSSKSHATDGASPDPLDRAYRDNRSRRDRAADARASEDEGDAEEAEDDANEDETDEGVDLPVLLNTDSSVAGTERLSALVERIVRARLRHLAPQLTRVEAHVNDGSRTRSGPADIRCALEARPTSAKPVAADHSAATVEEAVRGAAGKLARLLRTQLGRRHEVKGSPSIRTMD</sequence>